<reference evidence="2 3" key="1">
    <citation type="submission" date="2016-12" db="EMBL/GenBank/DDBJ databases">
        <title>Comparison of Traditional DNA-DNA Hybridization with In Silico Genomic Analysis.</title>
        <authorList>
            <person name="Nicholson A.C."/>
            <person name="Humrighouse B.W."/>
            <person name="Graziano J."/>
            <person name="Lasker B."/>
            <person name="Whitney A.M."/>
            <person name="Mcquiston J.R."/>
        </authorList>
    </citation>
    <scope>NUCLEOTIDE SEQUENCE [LARGE SCALE GENOMIC DNA]</scope>
    <source>
        <strain evidence="2 3">H2240</strain>
    </source>
</reference>
<dbReference type="Pfam" id="PF09992">
    <property type="entry name" value="NAGPA"/>
    <property type="match status" value="1"/>
</dbReference>
<gene>
    <name evidence="2" type="ORF">CDV49_15105</name>
</gene>
<dbReference type="InterPro" id="IPR018711">
    <property type="entry name" value="NAGPA"/>
</dbReference>
<protein>
    <recommendedName>
        <fullName evidence="1">Phosphodiester glycosidase domain-containing protein</fullName>
    </recommendedName>
</protein>
<accession>A0A212A975</accession>
<sequence length="258" mass="27845">MTGRVEGPFAPVLLFLAALMSLIPVAAPAAAPPCERMTFEGEGYVLCPVPKGADIRVWHSDDSGSLYGSFRRIDNDLRAEGRRLGFAMNGGMYHADRGPVGLLVTKGVEHNAIVTGASKGNFGMLPNGVFCIGESGYAVVESRAFARHPLPCRFATQSGPMLVIDGELHPRFLPDSDSRFIRNGVGIRQDGTAVFAISDRPVTFYEFGRLFREGLKTPNALYLDGKISRLYAPALRRNDFGFPMGPIVGLAVPENAAD</sequence>
<organism evidence="2 3">
    <name type="scientific">Haematobacter genomosp. 1</name>
    <dbReference type="NCBI Taxonomy" id="366618"/>
    <lineage>
        <taxon>Bacteria</taxon>
        <taxon>Pseudomonadati</taxon>
        <taxon>Pseudomonadota</taxon>
        <taxon>Alphaproteobacteria</taxon>
        <taxon>Rhodobacterales</taxon>
        <taxon>Paracoccaceae</taxon>
        <taxon>Haematobacter</taxon>
    </lineage>
</organism>
<dbReference type="EMBL" id="NIPW01000028">
    <property type="protein sequence ID" value="OWJ76428.1"/>
    <property type="molecule type" value="Genomic_DNA"/>
</dbReference>
<proteinExistence type="predicted"/>
<feature type="domain" description="Phosphodiester glycosidase" evidence="1">
    <location>
        <begin position="86"/>
        <end position="228"/>
    </location>
</feature>
<dbReference type="OrthoDB" id="5515706at2"/>
<evidence type="ECO:0000259" key="1">
    <source>
        <dbReference type="Pfam" id="PF09992"/>
    </source>
</evidence>
<name>A0A212A975_9RHOB</name>
<dbReference type="RefSeq" id="WP_088216283.1">
    <property type="nucleotide sequence ID" value="NZ_NIPW01000028.1"/>
</dbReference>
<comment type="caution">
    <text evidence="2">The sequence shown here is derived from an EMBL/GenBank/DDBJ whole genome shotgun (WGS) entry which is preliminary data.</text>
</comment>
<evidence type="ECO:0000313" key="2">
    <source>
        <dbReference type="EMBL" id="OWJ76428.1"/>
    </source>
</evidence>
<dbReference type="AlphaFoldDB" id="A0A212A975"/>
<evidence type="ECO:0000313" key="3">
    <source>
        <dbReference type="Proteomes" id="UP000196878"/>
    </source>
</evidence>
<keyword evidence="3" id="KW-1185">Reference proteome</keyword>
<dbReference type="Proteomes" id="UP000196878">
    <property type="component" value="Unassembled WGS sequence"/>
</dbReference>